<dbReference type="Gene3D" id="2.60.40.790">
    <property type="match status" value="1"/>
</dbReference>
<dbReference type="Proteomes" id="UP001177003">
    <property type="component" value="Chromosome 8"/>
</dbReference>
<evidence type="ECO:0000256" key="3">
    <source>
        <dbReference type="ARBA" id="ARBA00022824"/>
    </source>
</evidence>
<evidence type="ECO:0000256" key="5">
    <source>
        <dbReference type="PROSITE-ProRule" id="PRU00285"/>
    </source>
</evidence>
<comment type="similarity">
    <text evidence="5 6">Belongs to the small heat shock protein (HSP20) family.</text>
</comment>
<evidence type="ECO:0000256" key="6">
    <source>
        <dbReference type="RuleBase" id="RU003616"/>
    </source>
</evidence>
<dbReference type="InterPro" id="IPR008978">
    <property type="entry name" value="HSP20-like_chaperone"/>
</dbReference>
<evidence type="ECO:0000256" key="2">
    <source>
        <dbReference type="ARBA" id="ARBA00022729"/>
    </source>
</evidence>
<protein>
    <recommendedName>
        <fullName evidence="13">22.0 kDa class IV heat shock protein</fullName>
    </recommendedName>
</protein>
<evidence type="ECO:0000259" key="10">
    <source>
        <dbReference type="PROSITE" id="PS51203"/>
    </source>
</evidence>
<feature type="chain" id="PRO_5041284131" description="22.0 kDa class IV heat shock protein" evidence="8">
    <location>
        <begin position="22"/>
        <end position="204"/>
    </location>
</feature>
<reference evidence="11" key="1">
    <citation type="submission" date="2023-04" db="EMBL/GenBank/DDBJ databases">
        <authorList>
            <person name="Vijverberg K."/>
            <person name="Xiong W."/>
            <person name="Schranz E."/>
        </authorList>
    </citation>
    <scope>NUCLEOTIDE SEQUENCE</scope>
</reference>
<dbReference type="InterPro" id="IPR031107">
    <property type="entry name" value="Small_HSP"/>
</dbReference>
<keyword evidence="3" id="KW-0256">Endoplasmic reticulum</keyword>
<comment type="subcellular location">
    <subcellularLocation>
        <location evidence="1">Endoplasmic reticulum</location>
    </subcellularLocation>
</comment>
<proteinExistence type="inferred from homology"/>
<accession>A0AA36EKV5</accession>
<evidence type="ECO:0000256" key="8">
    <source>
        <dbReference type="SAM" id="SignalP"/>
    </source>
</evidence>
<evidence type="ECO:0000256" key="1">
    <source>
        <dbReference type="ARBA" id="ARBA00004240"/>
    </source>
</evidence>
<evidence type="ECO:0008006" key="13">
    <source>
        <dbReference type="Google" id="ProtNLM"/>
    </source>
</evidence>
<dbReference type="GO" id="GO:0005783">
    <property type="term" value="C:endoplasmic reticulum"/>
    <property type="evidence" value="ECO:0007669"/>
    <property type="project" value="UniProtKB-SubCell"/>
</dbReference>
<keyword evidence="4" id="KW-0346">Stress response</keyword>
<keyword evidence="2 8" id="KW-0732">Signal</keyword>
<feature type="region of interest" description="Disordered" evidence="7">
    <location>
        <begin position="185"/>
        <end position="204"/>
    </location>
</feature>
<organism evidence="11 12">
    <name type="scientific">Lactuca saligna</name>
    <name type="common">Willowleaf lettuce</name>
    <dbReference type="NCBI Taxonomy" id="75948"/>
    <lineage>
        <taxon>Eukaryota</taxon>
        <taxon>Viridiplantae</taxon>
        <taxon>Streptophyta</taxon>
        <taxon>Embryophyta</taxon>
        <taxon>Tracheophyta</taxon>
        <taxon>Spermatophyta</taxon>
        <taxon>Magnoliopsida</taxon>
        <taxon>eudicotyledons</taxon>
        <taxon>Gunneridae</taxon>
        <taxon>Pentapetalae</taxon>
        <taxon>asterids</taxon>
        <taxon>campanulids</taxon>
        <taxon>Asterales</taxon>
        <taxon>Asteraceae</taxon>
        <taxon>Cichorioideae</taxon>
        <taxon>Cichorieae</taxon>
        <taxon>Lactucinae</taxon>
        <taxon>Lactuca</taxon>
    </lineage>
</organism>
<feature type="domain" description="SHSP" evidence="9">
    <location>
        <begin position="66"/>
        <end position="187"/>
    </location>
</feature>
<dbReference type="SUPFAM" id="SSF49764">
    <property type="entry name" value="HSP20-like chaperones"/>
    <property type="match status" value="1"/>
</dbReference>
<keyword evidence="12" id="KW-1185">Reference proteome</keyword>
<evidence type="ECO:0000259" key="9">
    <source>
        <dbReference type="PROSITE" id="PS01031"/>
    </source>
</evidence>
<dbReference type="AlphaFoldDB" id="A0AA36EKV5"/>
<evidence type="ECO:0000256" key="4">
    <source>
        <dbReference type="ARBA" id="ARBA00023016"/>
    </source>
</evidence>
<dbReference type="PROSITE" id="PS51203">
    <property type="entry name" value="CS"/>
    <property type="match status" value="1"/>
</dbReference>
<name>A0AA36EKV5_LACSI</name>
<dbReference type="PROSITE" id="PS01031">
    <property type="entry name" value="SHSP"/>
    <property type="match status" value="1"/>
</dbReference>
<dbReference type="GO" id="GO:0009408">
    <property type="term" value="P:response to heat"/>
    <property type="evidence" value="ECO:0007669"/>
    <property type="project" value="UniProtKB-ARBA"/>
</dbReference>
<dbReference type="CDD" id="cd06472">
    <property type="entry name" value="ACD_ScHsp26_like"/>
    <property type="match status" value="1"/>
</dbReference>
<dbReference type="EMBL" id="OX465084">
    <property type="protein sequence ID" value="CAI9299487.1"/>
    <property type="molecule type" value="Genomic_DNA"/>
</dbReference>
<dbReference type="InterPro" id="IPR002068">
    <property type="entry name" value="A-crystallin/Hsp20_dom"/>
</dbReference>
<dbReference type="Pfam" id="PF00011">
    <property type="entry name" value="HSP20"/>
    <property type="match status" value="1"/>
</dbReference>
<evidence type="ECO:0000256" key="7">
    <source>
        <dbReference type="SAM" id="MobiDB-lite"/>
    </source>
</evidence>
<feature type="signal peptide" evidence="8">
    <location>
        <begin position="1"/>
        <end position="21"/>
    </location>
</feature>
<evidence type="ECO:0000313" key="12">
    <source>
        <dbReference type="Proteomes" id="UP001177003"/>
    </source>
</evidence>
<evidence type="ECO:0000313" key="11">
    <source>
        <dbReference type="EMBL" id="CAI9299487.1"/>
    </source>
</evidence>
<feature type="domain" description="CS" evidence="10">
    <location>
        <begin position="70"/>
        <end position="184"/>
    </location>
</feature>
<dbReference type="FunFam" id="2.60.40.790:FF:000035">
    <property type="entry name" value="22.0 kDa heat shock protein"/>
    <property type="match status" value="1"/>
</dbReference>
<sequence>MRTIALSALMLFLFFARQCGGSLLSLLDHHPDPIGTSLLSDLIRSDLFSNPFKELEQIPFGIEQDDEVIVLPARVDWKETRNSHVITMDVPGMKKEELKIEVEENRVLRVSGERRREKEKEEVEKDGGGHHWHRCERSYGKFWRQFRLPENLDLDKVNARLEDGVLTISIAKLTSDQIKRPKVVSIGAGEPSAPLSDSETKSEL</sequence>
<dbReference type="InterPro" id="IPR007052">
    <property type="entry name" value="CS_dom"/>
</dbReference>
<dbReference type="PANTHER" id="PTHR11527">
    <property type="entry name" value="HEAT-SHOCK PROTEIN 20 FAMILY MEMBER"/>
    <property type="match status" value="1"/>
</dbReference>
<gene>
    <name evidence="11" type="ORF">LSALG_LOCUS38196</name>
</gene>